<gene>
    <name evidence="7" type="primary">cg30</name>
</gene>
<dbReference type="InterPro" id="IPR017907">
    <property type="entry name" value="Znf_RING_CS"/>
</dbReference>
<dbReference type="PROSITE" id="PS00518">
    <property type="entry name" value="ZF_RING_1"/>
    <property type="match status" value="1"/>
</dbReference>
<reference evidence="7 8" key="1">
    <citation type="journal article" date="2013" name="PLoS ONE">
        <title>Comparative Genome Sequence Analysis of Choristoneura occidentalis Freeman and C. rosaceana Harris (Lepidoptera: Tortricidae) Alphabaculoviruses.</title>
        <authorList>
            <person name="Thumbi D.K."/>
            <person name="Beliveau C."/>
            <person name="Cusson M."/>
            <person name="Lapointe R."/>
            <person name="Lucarotti C.J."/>
        </authorList>
    </citation>
    <scope>NUCLEOTIDE SEQUENCE [LARGE SCALE GENOMIC DNA]</scope>
    <source>
        <strain evidence="7">NB_1</strain>
    </source>
</reference>
<evidence type="ECO:0000256" key="2">
    <source>
        <dbReference type="ARBA" id="ARBA00022771"/>
    </source>
</evidence>
<dbReference type="Proteomes" id="UP000208100">
    <property type="component" value="Segment"/>
</dbReference>
<evidence type="ECO:0000256" key="5">
    <source>
        <dbReference type="SAM" id="Coils"/>
    </source>
</evidence>
<keyword evidence="8" id="KW-1185">Reference proteome</keyword>
<dbReference type="GeneID" id="16479696"/>
<dbReference type="KEGG" id="vg:16479696"/>
<evidence type="ECO:0000256" key="1">
    <source>
        <dbReference type="ARBA" id="ARBA00022723"/>
    </source>
</evidence>
<dbReference type="GO" id="GO:0008270">
    <property type="term" value="F:zinc ion binding"/>
    <property type="evidence" value="ECO:0007669"/>
    <property type="project" value="UniProtKB-KW"/>
</dbReference>
<dbReference type="OrthoDB" id="8894at10239"/>
<accession>S5MR37</accession>
<dbReference type="PROSITE" id="PS50089">
    <property type="entry name" value="ZF_RING_2"/>
    <property type="match status" value="1"/>
</dbReference>
<evidence type="ECO:0000256" key="3">
    <source>
        <dbReference type="ARBA" id="ARBA00022833"/>
    </source>
</evidence>
<dbReference type="EMBL" id="KC961304">
    <property type="protein sequence ID" value="AGR57103.1"/>
    <property type="molecule type" value="Genomic_DNA"/>
</dbReference>
<name>S5MR37_9ABAC</name>
<dbReference type="Gene3D" id="3.30.40.10">
    <property type="entry name" value="Zinc/RING finger domain, C3HC4 (zinc finger)"/>
    <property type="match status" value="1"/>
</dbReference>
<dbReference type="InterPro" id="IPR013083">
    <property type="entry name" value="Znf_RING/FYVE/PHD"/>
</dbReference>
<keyword evidence="1" id="KW-0479">Metal-binding</keyword>
<dbReference type="SUPFAM" id="SSF57850">
    <property type="entry name" value="RING/U-box"/>
    <property type="match status" value="1"/>
</dbReference>
<dbReference type="SMART" id="SM00184">
    <property type="entry name" value="RING"/>
    <property type="match status" value="1"/>
</dbReference>
<feature type="coiled-coil region" evidence="5">
    <location>
        <begin position="161"/>
        <end position="237"/>
    </location>
</feature>
<dbReference type="InterPro" id="IPR018957">
    <property type="entry name" value="Znf_C3HC4_RING-type"/>
</dbReference>
<evidence type="ECO:0000256" key="4">
    <source>
        <dbReference type="PROSITE-ProRule" id="PRU00175"/>
    </source>
</evidence>
<dbReference type="InterPro" id="IPR001841">
    <property type="entry name" value="Znf_RING"/>
</dbReference>
<keyword evidence="2 4" id="KW-0863">Zinc-finger</keyword>
<evidence type="ECO:0000313" key="7">
    <source>
        <dbReference type="EMBL" id="AGR57103.1"/>
    </source>
</evidence>
<proteinExistence type="predicted"/>
<sequence length="272" mass="31655">MNNTSSIVKLQCSICYSVGEIKNYFLLPTDTITVLPIVELYTCKHQLCATCVRKIAQRGRDKRVECPMCRRKNAHLNVYSVSRNSVDALRCAVSDVREYGCFNGLVDAASLARQLFEQSLLDAEPAPENPFKPSELQNVLERLQTQIDKQIKVNYEIQLRADTLTQTFEELKERLNKSQSDYNDVCKHMEALRNDRLREERALQKLINEHAQWADKNAKMQRENDKLTNENIGLIKDNYLFKQTLRSVRFHFILVCLIVFVVETERFRMVNC</sequence>
<dbReference type="RefSeq" id="YP_008378419.1">
    <property type="nucleotide sequence ID" value="NC_021924.1"/>
</dbReference>
<dbReference type="Pfam" id="PF00097">
    <property type="entry name" value="zf-C3HC4"/>
    <property type="match status" value="1"/>
</dbReference>
<organism evidence="7 8">
    <name type="scientific">Choristoneura rosaceana nucleopolyhedrovirus</name>
    <dbReference type="NCBI Taxonomy" id="58094"/>
    <lineage>
        <taxon>Viruses</taxon>
        <taxon>Viruses incertae sedis</taxon>
        <taxon>Naldaviricetes</taxon>
        <taxon>Lefavirales</taxon>
        <taxon>Baculoviridae</taxon>
        <taxon>Alphabaculovirus</taxon>
        <taxon>Alphabaculovirus chorosaceanae</taxon>
    </lineage>
</organism>
<feature type="domain" description="RING-type" evidence="6">
    <location>
        <begin position="12"/>
        <end position="70"/>
    </location>
</feature>
<evidence type="ECO:0000313" key="8">
    <source>
        <dbReference type="Proteomes" id="UP000208100"/>
    </source>
</evidence>
<protein>
    <submittedName>
        <fullName evidence="7">CG30</fullName>
    </submittedName>
</protein>
<keyword evidence="3" id="KW-0862">Zinc</keyword>
<evidence type="ECO:0000259" key="6">
    <source>
        <dbReference type="PROSITE" id="PS50089"/>
    </source>
</evidence>
<keyword evidence="5" id="KW-0175">Coiled coil</keyword>